<dbReference type="Proteomes" id="UP000184388">
    <property type="component" value="Unassembled WGS sequence"/>
</dbReference>
<dbReference type="AlphaFoldDB" id="A0A9X8N4X8"/>
<accession>A0A9X8N4X8</accession>
<keyword evidence="1" id="KW-1133">Transmembrane helix</keyword>
<dbReference type="EMBL" id="FRBK01000017">
    <property type="protein sequence ID" value="SHM99582.1"/>
    <property type="molecule type" value="Genomic_DNA"/>
</dbReference>
<proteinExistence type="predicted"/>
<evidence type="ECO:0000256" key="1">
    <source>
        <dbReference type="SAM" id="Phobius"/>
    </source>
</evidence>
<keyword evidence="1" id="KW-0472">Membrane</keyword>
<comment type="caution">
    <text evidence="2">The sequence shown here is derived from an EMBL/GenBank/DDBJ whole genome shotgun (WGS) entry which is preliminary data.</text>
</comment>
<evidence type="ECO:0000313" key="2">
    <source>
        <dbReference type="EMBL" id="SHM99582.1"/>
    </source>
</evidence>
<evidence type="ECO:0000313" key="3">
    <source>
        <dbReference type="Proteomes" id="UP000184388"/>
    </source>
</evidence>
<name>A0A9X8N4X8_9ACTN</name>
<reference evidence="3" key="1">
    <citation type="submission" date="2016-11" db="EMBL/GenBank/DDBJ databases">
        <authorList>
            <person name="Jaros S."/>
            <person name="Januszkiewicz K."/>
            <person name="Wedrychowicz H."/>
        </authorList>
    </citation>
    <scope>NUCLEOTIDE SEQUENCE [LARGE SCALE GENOMIC DNA]</scope>
    <source>
        <strain evidence="3">CGMCC 4.3555</strain>
    </source>
</reference>
<protein>
    <submittedName>
        <fullName evidence="2">Uncharacterized protein</fullName>
    </submittedName>
</protein>
<keyword evidence="1" id="KW-0812">Transmembrane</keyword>
<sequence>MSHGGIDHEITGCPGCDAAAHEKAVQEQQKTEPVASVGLVLAATFICLVVVALWTGVMTLLSQLW</sequence>
<feature type="transmembrane region" description="Helical" evidence="1">
    <location>
        <begin position="39"/>
        <end position="61"/>
    </location>
</feature>
<gene>
    <name evidence="2" type="ORF">SAMN05216268_11794</name>
</gene>
<organism evidence="2 3">
    <name type="scientific">Streptomyces yunnanensis</name>
    <dbReference type="NCBI Taxonomy" id="156453"/>
    <lineage>
        <taxon>Bacteria</taxon>
        <taxon>Bacillati</taxon>
        <taxon>Actinomycetota</taxon>
        <taxon>Actinomycetes</taxon>
        <taxon>Kitasatosporales</taxon>
        <taxon>Streptomycetaceae</taxon>
        <taxon>Streptomyces</taxon>
    </lineage>
</organism>